<dbReference type="GO" id="GO:0016020">
    <property type="term" value="C:membrane"/>
    <property type="evidence" value="ECO:0007669"/>
    <property type="project" value="TreeGrafter"/>
</dbReference>
<dbReference type="PANTHER" id="PTHR43272:SF33">
    <property type="entry name" value="AMP-BINDING DOMAIN-CONTAINING PROTEIN-RELATED"/>
    <property type="match status" value="1"/>
</dbReference>
<protein>
    <submittedName>
        <fullName evidence="4">Long-chain-fatty-acid-CoA ligase 4</fullName>
    </submittedName>
</protein>
<dbReference type="InterPro" id="IPR000873">
    <property type="entry name" value="AMP-dep_synth/lig_dom"/>
</dbReference>
<proteinExistence type="predicted"/>
<dbReference type="GO" id="GO:0005524">
    <property type="term" value="F:ATP binding"/>
    <property type="evidence" value="ECO:0007669"/>
    <property type="project" value="UniProtKB-KW"/>
</dbReference>
<comment type="caution">
    <text evidence="4">The sequence shown here is derived from an EMBL/GenBank/DDBJ whole genome shotgun (WGS) entry which is preliminary data.</text>
</comment>
<sequence>MFFYAKKSKPDAHRLLIKEQSEVSMAGSNENETMVYRSRLTGMRSPLLLSLDERIFTLKDVLYQKLWKVVDKSELHFIKSTGIERLRKDNRNNSISLEKFMERARNFGAGLRKELEGGKTEKEKEKDEKNKRIVVAILLEPRIEWVISYVGSIEENIILVPLQQTDNIERINQVLKNSGASAVITNEKWAEKLKKGSKNIKRIVVTSKGDKKQDGGALLFEKIEEKGANVKEKGREVDPQDVSYILYNKDGTDGTSITHSNAVSVFCSYITMIPNEKAVTEKDRIMIVESMADATAINLINVALYIGCGLILVDSDDGEKLISQMEELKPTIAYFPQAIIRDLSSLMESFIEQLPRMELFAFKRGMNFVRSCIKDGYIPGFSFWDLCFFMHYRILIGGKLRLVYTVGNGQSEVVKKIIEIFGCQVFSTDGPNTCCGAVACGLYGDYQQHKYPSVGPPLPCCEIKLVDYPPHFATSDSPNPQGLLVVRGANVSQFKWNSSYALDSSMEYQPDFSISETEGWVQTNLLASFQPNRTLTVLGSTDSLSYDFIPVTQNNGKTMVSLSLLEGICFQTKLISDIILSYNPTTNSVKATIYPRSYALLQLSKNAKKPFSFAQVSENAFCKTIVYNELWRVLISNGIDYFDFKLSGDSTKQSESRIPFNVVLTNERFTRSSGHYSPDGSPNRLI</sequence>
<dbReference type="PANTHER" id="PTHR43272">
    <property type="entry name" value="LONG-CHAIN-FATTY-ACID--COA LIGASE"/>
    <property type="match status" value="1"/>
</dbReference>
<keyword evidence="4" id="KW-0436">Ligase</keyword>
<keyword evidence="5" id="KW-1185">Reference proteome</keyword>
<dbReference type="OrthoDB" id="1700726at2759"/>
<dbReference type="Gene3D" id="3.40.50.12780">
    <property type="entry name" value="N-terminal domain of ligase-like"/>
    <property type="match status" value="1"/>
</dbReference>
<dbReference type="Proteomes" id="UP000188320">
    <property type="component" value="Unassembled WGS sequence"/>
</dbReference>
<dbReference type="InterPro" id="IPR042099">
    <property type="entry name" value="ANL_N_sf"/>
</dbReference>
<dbReference type="GO" id="GO:0005783">
    <property type="term" value="C:endoplasmic reticulum"/>
    <property type="evidence" value="ECO:0007669"/>
    <property type="project" value="TreeGrafter"/>
</dbReference>
<accession>A0A1R1PNH3</accession>
<evidence type="ECO:0000313" key="4">
    <source>
        <dbReference type="EMBL" id="OMH82519.1"/>
    </source>
</evidence>
<gene>
    <name evidence="4" type="ORF">AX774_g4000</name>
</gene>
<evidence type="ECO:0000256" key="1">
    <source>
        <dbReference type="ARBA" id="ARBA00022741"/>
    </source>
</evidence>
<evidence type="ECO:0000256" key="2">
    <source>
        <dbReference type="ARBA" id="ARBA00022840"/>
    </source>
</evidence>
<keyword evidence="2" id="KW-0067">ATP-binding</keyword>
<dbReference type="SUPFAM" id="SSF56801">
    <property type="entry name" value="Acetyl-CoA synthetase-like"/>
    <property type="match status" value="1"/>
</dbReference>
<feature type="domain" description="AMP-dependent synthetase/ligase" evidence="3">
    <location>
        <begin position="91"/>
        <end position="492"/>
    </location>
</feature>
<dbReference type="EMBL" id="LSSK01000647">
    <property type="protein sequence ID" value="OMH82519.1"/>
    <property type="molecule type" value="Genomic_DNA"/>
</dbReference>
<evidence type="ECO:0000313" key="5">
    <source>
        <dbReference type="Proteomes" id="UP000188320"/>
    </source>
</evidence>
<dbReference type="Pfam" id="PF00501">
    <property type="entry name" value="AMP-binding"/>
    <property type="match status" value="1"/>
</dbReference>
<dbReference type="AlphaFoldDB" id="A0A1R1PNH3"/>
<evidence type="ECO:0000259" key="3">
    <source>
        <dbReference type="Pfam" id="PF00501"/>
    </source>
</evidence>
<organism evidence="4 5">
    <name type="scientific">Zancudomyces culisetae</name>
    <name type="common">Gut fungus</name>
    <name type="synonym">Smittium culisetae</name>
    <dbReference type="NCBI Taxonomy" id="1213189"/>
    <lineage>
        <taxon>Eukaryota</taxon>
        <taxon>Fungi</taxon>
        <taxon>Fungi incertae sedis</taxon>
        <taxon>Zoopagomycota</taxon>
        <taxon>Kickxellomycotina</taxon>
        <taxon>Harpellomycetes</taxon>
        <taxon>Harpellales</taxon>
        <taxon>Legeriomycetaceae</taxon>
        <taxon>Zancudomyces</taxon>
    </lineage>
</organism>
<reference evidence="5" key="1">
    <citation type="submission" date="2017-01" db="EMBL/GenBank/DDBJ databases">
        <authorList>
            <person name="Wang Y."/>
            <person name="White M."/>
            <person name="Kvist S."/>
            <person name="Moncalvo J.-M."/>
        </authorList>
    </citation>
    <scope>NUCLEOTIDE SEQUENCE [LARGE SCALE GENOMIC DNA]</scope>
    <source>
        <strain evidence="5">COL-18-3</strain>
    </source>
</reference>
<name>A0A1R1PNH3_ZANCU</name>
<dbReference type="GO" id="GO:0004467">
    <property type="term" value="F:long-chain fatty acid-CoA ligase activity"/>
    <property type="evidence" value="ECO:0007669"/>
    <property type="project" value="TreeGrafter"/>
</dbReference>
<keyword evidence="1" id="KW-0547">Nucleotide-binding</keyword>